<evidence type="ECO:0000313" key="2">
    <source>
        <dbReference type="EMBL" id="OXU30670.1"/>
    </source>
</evidence>
<accession>A0A232FJF1</accession>
<name>A0A232FJF1_9HYME</name>
<feature type="signal peptide" evidence="1">
    <location>
        <begin position="1"/>
        <end position="16"/>
    </location>
</feature>
<feature type="chain" id="PRO_5012353294" evidence="1">
    <location>
        <begin position="17"/>
        <end position="88"/>
    </location>
</feature>
<proteinExistence type="predicted"/>
<dbReference type="AlphaFoldDB" id="A0A232FJF1"/>
<evidence type="ECO:0000256" key="1">
    <source>
        <dbReference type="SAM" id="SignalP"/>
    </source>
</evidence>
<gene>
    <name evidence="2" type="ORF">TSAR_008749</name>
</gene>
<reference evidence="2 3" key="1">
    <citation type="journal article" date="2017" name="Curr. Biol.">
        <title>The Evolution of Venom by Co-option of Single-Copy Genes.</title>
        <authorList>
            <person name="Martinson E.O."/>
            <person name="Mrinalini"/>
            <person name="Kelkar Y.D."/>
            <person name="Chang C.H."/>
            <person name="Werren J.H."/>
        </authorList>
    </citation>
    <scope>NUCLEOTIDE SEQUENCE [LARGE SCALE GENOMIC DNA]</scope>
    <source>
        <strain evidence="2 3">Alberta</strain>
        <tissue evidence="2">Whole body</tissue>
    </source>
</reference>
<keyword evidence="3" id="KW-1185">Reference proteome</keyword>
<protein>
    <submittedName>
        <fullName evidence="2">Uncharacterized protein</fullName>
    </submittedName>
</protein>
<organism evidence="2 3">
    <name type="scientific">Trichomalopsis sarcophagae</name>
    <dbReference type="NCBI Taxonomy" id="543379"/>
    <lineage>
        <taxon>Eukaryota</taxon>
        <taxon>Metazoa</taxon>
        <taxon>Ecdysozoa</taxon>
        <taxon>Arthropoda</taxon>
        <taxon>Hexapoda</taxon>
        <taxon>Insecta</taxon>
        <taxon>Pterygota</taxon>
        <taxon>Neoptera</taxon>
        <taxon>Endopterygota</taxon>
        <taxon>Hymenoptera</taxon>
        <taxon>Apocrita</taxon>
        <taxon>Proctotrupomorpha</taxon>
        <taxon>Chalcidoidea</taxon>
        <taxon>Pteromalidae</taxon>
        <taxon>Pteromalinae</taxon>
        <taxon>Trichomalopsis</taxon>
    </lineage>
</organism>
<dbReference type="Proteomes" id="UP000215335">
    <property type="component" value="Unassembled WGS sequence"/>
</dbReference>
<comment type="caution">
    <text evidence="2">The sequence shown here is derived from an EMBL/GenBank/DDBJ whole genome shotgun (WGS) entry which is preliminary data.</text>
</comment>
<dbReference type="EMBL" id="NNAY01000132">
    <property type="protein sequence ID" value="OXU30670.1"/>
    <property type="molecule type" value="Genomic_DNA"/>
</dbReference>
<sequence length="88" mass="9274">FIALLFRLALPYNAVAVVPLTHKTVGLRQTVADGRPQAQLSLLEAPDGRPWVLPSSPPGLLNLVAAGFLGSSTHILLAALVLPLMVLD</sequence>
<feature type="non-terminal residue" evidence="2">
    <location>
        <position position="1"/>
    </location>
</feature>
<evidence type="ECO:0000313" key="3">
    <source>
        <dbReference type="Proteomes" id="UP000215335"/>
    </source>
</evidence>
<keyword evidence="1" id="KW-0732">Signal</keyword>